<dbReference type="AlphaFoldDB" id="A0A5B7FMP3"/>
<name>A0A5B7FMP3_PORTR</name>
<dbReference type="Proteomes" id="UP000324222">
    <property type="component" value="Unassembled WGS sequence"/>
</dbReference>
<protein>
    <submittedName>
        <fullName evidence="1">Uncharacterized protein</fullName>
    </submittedName>
</protein>
<evidence type="ECO:0000313" key="1">
    <source>
        <dbReference type="EMBL" id="MPC48761.1"/>
    </source>
</evidence>
<accession>A0A5B7FMP3</accession>
<reference evidence="1 2" key="1">
    <citation type="submission" date="2019-05" db="EMBL/GenBank/DDBJ databases">
        <title>Another draft genome of Portunus trituberculatus and its Hox gene families provides insights of decapod evolution.</title>
        <authorList>
            <person name="Jeong J.-H."/>
            <person name="Song I."/>
            <person name="Kim S."/>
            <person name="Choi T."/>
            <person name="Kim D."/>
            <person name="Ryu S."/>
            <person name="Kim W."/>
        </authorList>
    </citation>
    <scope>NUCLEOTIDE SEQUENCE [LARGE SCALE GENOMIC DNA]</scope>
    <source>
        <tissue evidence="1">Muscle</tissue>
    </source>
</reference>
<proteinExistence type="predicted"/>
<organism evidence="1 2">
    <name type="scientific">Portunus trituberculatus</name>
    <name type="common">Swimming crab</name>
    <name type="synonym">Neptunus trituberculatus</name>
    <dbReference type="NCBI Taxonomy" id="210409"/>
    <lineage>
        <taxon>Eukaryota</taxon>
        <taxon>Metazoa</taxon>
        <taxon>Ecdysozoa</taxon>
        <taxon>Arthropoda</taxon>
        <taxon>Crustacea</taxon>
        <taxon>Multicrustacea</taxon>
        <taxon>Malacostraca</taxon>
        <taxon>Eumalacostraca</taxon>
        <taxon>Eucarida</taxon>
        <taxon>Decapoda</taxon>
        <taxon>Pleocyemata</taxon>
        <taxon>Brachyura</taxon>
        <taxon>Eubrachyura</taxon>
        <taxon>Portunoidea</taxon>
        <taxon>Portunidae</taxon>
        <taxon>Portuninae</taxon>
        <taxon>Portunus</taxon>
    </lineage>
</organism>
<dbReference type="EMBL" id="VSRR010008451">
    <property type="protein sequence ID" value="MPC48761.1"/>
    <property type="molecule type" value="Genomic_DNA"/>
</dbReference>
<gene>
    <name evidence="1" type="ORF">E2C01_042544</name>
</gene>
<keyword evidence="2" id="KW-1185">Reference proteome</keyword>
<sequence>MTSVGGNDSGLDCQYRLMSFRSTVYRRSAIITSLMTHSGKSQEERHMTEEHFAVGSHAGTVTGVRQPPPADRWKQTVSRPIGLVEWRQHKGTDCCATQQDSR</sequence>
<comment type="caution">
    <text evidence="1">The sequence shown here is derived from an EMBL/GenBank/DDBJ whole genome shotgun (WGS) entry which is preliminary data.</text>
</comment>
<evidence type="ECO:0000313" key="2">
    <source>
        <dbReference type="Proteomes" id="UP000324222"/>
    </source>
</evidence>